<gene>
    <name evidence="2" type="ORF">B0H63DRAFT_565093</name>
</gene>
<organism evidence="2 3">
    <name type="scientific">Podospora didyma</name>
    <dbReference type="NCBI Taxonomy" id="330526"/>
    <lineage>
        <taxon>Eukaryota</taxon>
        <taxon>Fungi</taxon>
        <taxon>Dikarya</taxon>
        <taxon>Ascomycota</taxon>
        <taxon>Pezizomycotina</taxon>
        <taxon>Sordariomycetes</taxon>
        <taxon>Sordariomycetidae</taxon>
        <taxon>Sordariales</taxon>
        <taxon>Podosporaceae</taxon>
        <taxon>Podospora</taxon>
    </lineage>
</organism>
<feature type="domain" description="Cyanovirin-N" evidence="1">
    <location>
        <begin position="2"/>
        <end position="104"/>
    </location>
</feature>
<evidence type="ECO:0000313" key="3">
    <source>
        <dbReference type="Proteomes" id="UP001285441"/>
    </source>
</evidence>
<keyword evidence="3" id="KW-1185">Reference proteome</keyword>
<dbReference type="InterPro" id="IPR011058">
    <property type="entry name" value="Cyanovirin-N"/>
</dbReference>
<evidence type="ECO:0000259" key="1">
    <source>
        <dbReference type="SMART" id="SM01111"/>
    </source>
</evidence>
<dbReference type="AlphaFoldDB" id="A0AAE0N2K5"/>
<reference evidence="2" key="1">
    <citation type="journal article" date="2023" name="Mol. Phylogenet. Evol.">
        <title>Genome-scale phylogeny and comparative genomics of the fungal order Sordariales.</title>
        <authorList>
            <person name="Hensen N."/>
            <person name="Bonometti L."/>
            <person name="Westerberg I."/>
            <person name="Brannstrom I.O."/>
            <person name="Guillou S."/>
            <person name="Cros-Aarteil S."/>
            <person name="Calhoun S."/>
            <person name="Haridas S."/>
            <person name="Kuo A."/>
            <person name="Mondo S."/>
            <person name="Pangilinan J."/>
            <person name="Riley R."/>
            <person name="LaButti K."/>
            <person name="Andreopoulos B."/>
            <person name="Lipzen A."/>
            <person name="Chen C."/>
            <person name="Yan M."/>
            <person name="Daum C."/>
            <person name="Ng V."/>
            <person name="Clum A."/>
            <person name="Steindorff A."/>
            <person name="Ohm R.A."/>
            <person name="Martin F."/>
            <person name="Silar P."/>
            <person name="Natvig D.O."/>
            <person name="Lalanne C."/>
            <person name="Gautier V."/>
            <person name="Ament-Velasquez S.L."/>
            <person name="Kruys A."/>
            <person name="Hutchinson M.I."/>
            <person name="Powell A.J."/>
            <person name="Barry K."/>
            <person name="Miller A.N."/>
            <person name="Grigoriev I.V."/>
            <person name="Debuchy R."/>
            <person name="Gladieux P."/>
            <person name="Hiltunen Thoren M."/>
            <person name="Johannesson H."/>
        </authorList>
    </citation>
    <scope>NUCLEOTIDE SEQUENCE</scope>
    <source>
        <strain evidence="2">CBS 232.78</strain>
    </source>
</reference>
<dbReference type="Pfam" id="PF08881">
    <property type="entry name" value="CVNH"/>
    <property type="match status" value="1"/>
</dbReference>
<dbReference type="Proteomes" id="UP001285441">
    <property type="component" value="Unassembled WGS sequence"/>
</dbReference>
<dbReference type="SMART" id="SM01111">
    <property type="entry name" value="CVNH"/>
    <property type="match status" value="1"/>
</dbReference>
<accession>A0AAE0N2K5</accession>
<comment type="caution">
    <text evidence="2">The sequence shown here is derived from an EMBL/GenBank/DDBJ whole genome shotgun (WGS) entry which is preliminary data.</text>
</comment>
<dbReference type="EMBL" id="JAULSW010000010">
    <property type="protein sequence ID" value="KAK3368397.1"/>
    <property type="molecule type" value="Genomic_DNA"/>
</dbReference>
<sequence>MSFNTFAENIRLDDGHILRAGLLNADGNVNQAEVDLNQFLGNNNGAFEWSGENFSGSAQNISFSIEGDNVPVLRAELADADGNFHGADINLAERIGNDNGNFVFN</sequence>
<evidence type="ECO:0000313" key="2">
    <source>
        <dbReference type="EMBL" id="KAK3368397.1"/>
    </source>
</evidence>
<dbReference type="PANTHER" id="PTHR42076">
    <property type="entry name" value="CYANOVIRIN-N HOMOLOG"/>
    <property type="match status" value="1"/>
</dbReference>
<protein>
    <submittedName>
        <fullName evidence="2">Cyanovirin-N</fullName>
    </submittedName>
</protein>
<dbReference type="PANTHER" id="PTHR42076:SF1">
    <property type="entry name" value="CYANOVIRIN-N DOMAIN-CONTAINING PROTEIN"/>
    <property type="match status" value="1"/>
</dbReference>
<reference evidence="2" key="2">
    <citation type="submission" date="2023-06" db="EMBL/GenBank/DDBJ databases">
        <authorList>
            <consortium name="Lawrence Berkeley National Laboratory"/>
            <person name="Haridas S."/>
            <person name="Hensen N."/>
            <person name="Bonometti L."/>
            <person name="Westerberg I."/>
            <person name="Brannstrom I.O."/>
            <person name="Guillou S."/>
            <person name="Cros-Aarteil S."/>
            <person name="Calhoun S."/>
            <person name="Kuo A."/>
            <person name="Mondo S."/>
            <person name="Pangilinan J."/>
            <person name="Riley R."/>
            <person name="LaButti K."/>
            <person name="Andreopoulos B."/>
            <person name="Lipzen A."/>
            <person name="Chen C."/>
            <person name="Yanf M."/>
            <person name="Daum C."/>
            <person name="Ng V."/>
            <person name="Clum A."/>
            <person name="Steindorff A."/>
            <person name="Ohm R."/>
            <person name="Martin F."/>
            <person name="Silar P."/>
            <person name="Natvig D."/>
            <person name="Lalanne C."/>
            <person name="Gautier V."/>
            <person name="Ament-velasquez S.L."/>
            <person name="Kruys A."/>
            <person name="Hutchinson M.I."/>
            <person name="Powell A.J."/>
            <person name="Barry K."/>
            <person name="Miller A.N."/>
            <person name="Grigoriev I.V."/>
            <person name="Debuchy R."/>
            <person name="Gladieux P."/>
            <person name="Thoren M.H."/>
            <person name="Johannesson H."/>
        </authorList>
    </citation>
    <scope>NUCLEOTIDE SEQUENCE</scope>
    <source>
        <strain evidence="2">CBS 232.78</strain>
    </source>
</reference>
<dbReference type="InterPro" id="IPR036673">
    <property type="entry name" value="Cyanovirin-N_sf"/>
</dbReference>
<dbReference type="Gene3D" id="2.30.60.10">
    <property type="entry name" value="Cyanovirin-N"/>
    <property type="match status" value="1"/>
</dbReference>
<proteinExistence type="predicted"/>
<dbReference type="SUPFAM" id="SSF51322">
    <property type="entry name" value="Cyanovirin-N"/>
    <property type="match status" value="1"/>
</dbReference>
<name>A0AAE0N2K5_9PEZI</name>